<keyword evidence="2" id="KW-1185">Reference proteome</keyword>
<organism evidence="1 2">
    <name type="scientific">Jiangella alkaliphila</name>
    <dbReference type="NCBI Taxonomy" id="419479"/>
    <lineage>
        <taxon>Bacteria</taxon>
        <taxon>Bacillati</taxon>
        <taxon>Actinomycetota</taxon>
        <taxon>Actinomycetes</taxon>
        <taxon>Jiangellales</taxon>
        <taxon>Jiangellaceae</taxon>
        <taxon>Jiangella</taxon>
    </lineage>
</organism>
<dbReference type="Proteomes" id="UP000182977">
    <property type="component" value="Chromosome I"/>
</dbReference>
<proteinExistence type="predicted"/>
<name>A0A1H2M0F2_9ACTN</name>
<protein>
    <submittedName>
        <fullName evidence="1">Uncharacterized protein</fullName>
    </submittedName>
</protein>
<dbReference type="RefSeq" id="WP_152691056.1">
    <property type="nucleotide sequence ID" value="NZ_LBMC01000055.1"/>
</dbReference>
<sequence length="400" mass="43481">MPDVKAPLRRIRGRANRLGRRVAELREPVVLPSRPPMPDTPVRLLVGPANFAGQGWAWARAAEDAAPGVTAQAFAVLNDRIDFDADYAVPRETFLSPRWQRQQRTYVTRAYTHVLIEAARPVLGARDPWGDRCTGDLPILRSAGLRVAMVSHGSDVRVPSDHIDRYPWSPFTDLPAARLRSLQINSTANRDLMRAHDGPVYVSTPDLLDDLPDAAWLPVIVDVGRWATGLPVMARDRPVVAHAPSNSPMKGSDLVDPVVRALADRGVVEYRRVEGVSPADMPAVYQDADVVLDQFRLGSYGVAACEAMAAGRVVVGHVTEEVRARVREYTGRELPIVESTPETLEQVLRALVADRDAAAKHAAAGADFAAEIHDGRRSASVLAAFVGTVPEPAGSAPRRA</sequence>
<evidence type="ECO:0000313" key="1">
    <source>
        <dbReference type="EMBL" id="SDU86717.1"/>
    </source>
</evidence>
<reference evidence="2" key="1">
    <citation type="submission" date="2016-10" db="EMBL/GenBank/DDBJ databases">
        <authorList>
            <person name="Varghese N."/>
            <person name="Submissions S."/>
        </authorList>
    </citation>
    <scope>NUCLEOTIDE SEQUENCE [LARGE SCALE GENOMIC DNA]</scope>
    <source>
        <strain evidence="2">DSM 45079</strain>
    </source>
</reference>
<dbReference type="AlphaFoldDB" id="A0A1H2M0F2"/>
<dbReference type="STRING" id="419479.SAMN04488563_6917"/>
<dbReference type="OrthoDB" id="9809622at2"/>
<gene>
    <name evidence="1" type="ORF">SAMN04488563_6917</name>
</gene>
<evidence type="ECO:0000313" key="2">
    <source>
        <dbReference type="Proteomes" id="UP000182977"/>
    </source>
</evidence>
<dbReference type="SUPFAM" id="SSF53756">
    <property type="entry name" value="UDP-Glycosyltransferase/glycogen phosphorylase"/>
    <property type="match status" value="1"/>
</dbReference>
<accession>A0A1H2M0F2</accession>
<dbReference type="Gene3D" id="3.40.50.2000">
    <property type="entry name" value="Glycogen Phosphorylase B"/>
    <property type="match status" value="1"/>
</dbReference>
<dbReference type="EMBL" id="LT629791">
    <property type="protein sequence ID" value="SDU86717.1"/>
    <property type="molecule type" value="Genomic_DNA"/>
</dbReference>